<sequence length="226" mass="26892">MTKRWFVETTPEGRQQFVSVKRSRSYAGHQDRVREIDYIKVSLDEWNSLVAKERTLEEINKSVVDENNRLKTTSQAEAKRLAVVVVPSLEKQIASLSIENEALRRSIDKTGDSSLKHHREEDRLRYKAAKFEADNLALREENAALREKNRSLSRQIDQSFSRRVSELVAEADTWKYHYRHWYARYNELLKRYNDIYDLMETRTKKMKAYKEKAAAYEDILRRNEMI</sequence>
<dbReference type="OrthoDB" id="4741350at2759"/>
<reference evidence="2 3" key="1">
    <citation type="submission" date="2017-02" db="EMBL/GenBank/DDBJ databases">
        <title>Genomes of Trichoderma spp. with biocontrol activity.</title>
        <authorList>
            <person name="Gardiner D."/>
            <person name="Kazan K."/>
            <person name="Vos C."/>
            <person name="Harvey P."/>
        </authorList>
    </citation>
    <scope>NUCLEOTIDE SEQUENCE [LARGE SCALE GENOMIC DNA]</scope>
    <source>
        <strain evidence="2 3">A5MH</strain>
    </source>
</reference>
<protein>
    <submittedName>
        <fullName evidence="2">Uncharacterized protein</fullName>
    </submittedName>
</protein>
<proteinExistence type="predicted"/>
<comment type="caution">
    <text evidence="2">The sequence shown here is derived from an EMBL/GenBank/DDBJ whole genome shotgun (WGS) entry which is preliminary data.</text>
</comment>
<feature type="coiled-coil region" evidence="1">
    <location>
        <begin position="86"/>
        <end position="155"/>
    </location>
</feature>
<evidence type="ECO:0000313" key="3">
    <source>
        <dbReference type="Proteomes" id="UP000236546"/>
    </source>
</evidence>
<gene>
    <name evidence="2" type="ORF">TGAMA5MH_06992</name>
</gene>
<dbReference type="EMBL" id="MTYH01000059">
    <property type="protein sequence ID" value="PNP41122.1"/>
    <property type="molecule type" value="Genomic_DNA"/>
</dbReference>
<keyword evidence="1" id="KW-0175">Coiled coil</keyword>
<name>A0A2K0T6G4_9HYPO</name>
<dbReference type="AlphaFoldDB" id="A0A2K0T6G4"/>
<accession>A0A2K0T6G4</accession>
<dbReference type="Proteomes" id="UP000236546">
    <property type="component" value="Unassembled WGS sequence"/>
</dbReference>
<evidence type="ECO:0000256" key="1">
    <source>
        <dbReference type="SAM" id="Coils"/>
    </source>
</evidence>
<organism evidence="2 3">
    <name type="scientific">Trichoderma gamsii</name>
    <dbReference type="NCBI Taxonomy" id="398673"/>
    <lineage>
        <taxon>Eukaryota</taxon>
        <taxon>Fungi</taxon>
        <taxon>Dikarya</taxon>
        <taxon>Ascomycota</taxon>
        <taxon>Pezizomycotina</taxon>
        <taxon>Sordariomycetes</taxon>
        <taxon>Hypocreomycetidae</taxon>
        <taxon>Hypocreales</taxon>
        <taxon>Hypocreaceae</taxon>
        <taxon>Trichoderma</taxon>
    </lineage>
</organism>
<evidence type="ECO:0000313" key="2">
    <source>
        <dbReference type="EMBL" id="PNP41122.1"/>
    </source>
</evidence>